<accession>A0A6F8Z1X7</accession>
<dbReference type="AlphaFoldDB" id="A0A6F8Z1X7"/>
<dbReference type="EMBL" id="LC535008">
    <property type="protein sequence ID" value="BCD33672.1"/>
    <property type="molecule type" value="Genomic_DNA"/>
</dbReference>
<evidence type="ECO:0000313" key="2">
    <source>
        <dbReference type="EMBL" id="BCD33672.1"/>
    </source>
</evidence>
<dbReference type="InterPro" id="IPR036440">
    <property type="entry name" value="Peptidase_C15-like_sf"/>
</dbReference>
<dbReference type="SUPFAM" id="SSF53182">
    <property type="entry name" value="Pyrrolidone carboxyl peptidase (pyroglutamate aminopeptidase)"/>
    <property type="match status" value="1"/>
</dbReference>
<sequence length="408" mass="43444">MLAAAPLVFAGPVVADPRDGGGGPTVEERRLELGAPREILRRSGFDTVAPDFARALEGVRSVAEAETVVARDGARLWRRAVERVQGRGPAGGDLSRDDDRPLYWARLGMTRALGEWRPGFPLSDERRAALLTTLERGSRGEDSIELPAGPRMRRIVVTGFDPFQLDADPRRSNPSGAAALALDGTTIRTERGPARIETAVFPVRWADFADGTVERTLLPSFRSGPRRADVFMTVSQGRIGRFDVERTNGAWRGGYPDNANVSETGTVPLPSGVPTPAPQPQWTTTTLPYARIVAADTGPFPVYDHTEVTEIPAGGSGPVVRPDGPTPGSAARAGGGGDYLSNEIAYRATLLRDAVGLKAPGGHLHTPVLQFGPGNTDPATGEVTDPEFIRNRLAITAQVRDVLTVAAG</sequence>
<gene>
    <name evidence="2" type="primary">orf4</name>
</gene>
<dbReference type="Gene3D" id="3.40.630.20">
    <property type="entry name" value="Peptidase C15, pyroglutamyl peptidase I-like"/>
    <property type="match status" value="1"/>
</dbReference>
<protein>
    <submittedName>
        <fullName evidence="2">Pyroglutamyl peptidase</fullName>
    </submittedName>
</protein>
<organism evidence="2">
    <name type="scientific">Streptomyces violaceusniger</name>
    <dbReference type="NCBI Taxonomy" id="68280"/>
    <lineage>
        <taxon>Bacteria</taxon>
        <taxon>Bacillati</taxon>
        <taxon>Actinomycetota</taxon>
        <taxon>Actinomycetes</taxon>
        <taxon>Kitasatosporales</taxon>
        <taxon>Streptomycetaceae</taxon>
        <taxon>Streptomyces</taxon>
        <taxon>Streptomyces violaceusniger group</taxon>
    </lineage>
</organism>
<reference evidence="2" key="1">
    <citation type="submission" date="2020-03" db="EMBL/GenBank/DDBJ databases">
        <title>Biosynthetic gene cluster for putative Q6402A.</title>
        <authorList>
            <person name="Maruyama C."/>
        </authorList>
    </citation>
    <scope>NUCLEOTIDE SEQUENCE</scope>
    <source>
        <strain evidence="2">4521-SVS3</strain>
    </source>
</reference>
<evidence type="ECO:0000256" key="1">
    <source>
        <dbReference type="SAM" id="MobiDB-lite"/>
    </source>
</evidence>
<feature type="region of interest" description="Disordered" evidence="1">
    <location>
        <begin position="311"/>
        <end position="337"/>
    </location>
</feature>
<proteinExistence type="predicted"/>
<name>A0A6F8Z1X7_STRVO</name>